<dbReference type="HOGENOM" id="CLU_2967951_0_0_1"/>
<accession>J3N7G4</accession>
<evidence type="ECO:0000313" key="2">
    <source>
        <dbReference type="Proteomes" id="UP000006038"/>
    </source>
</evidence>
<dbReference type="AlphaFoldDB" id="J3N7G4"/>
<dbReference type="Gramene" id="OB11G17500.1">
    <property type="protein sequence ID" value="OB11G17500.1"/>
    <property type="gene ID" value="OB11G17500"/>
</dbReference>
<dbReference type="EnsemblPlants" id="OB11G17500.1">
    <property type="protein sequence ID" value="OB11G17500.1"/>
    <property type="gene ID" value="OB11G17500"/>
</dbReference>
<reference evidence="1" key="2">
    <citation type="submission" date="2013-04" db="UniProtKB">
        <authorList>
            <consortium name="EnsemblPlants"/>
        </authorList>
    </citation>
    <scope>IDENTIFICATION</scope>
</reference>
<reference evidence="1" key="1">
    <citation type="journal article" date="2013" name="Nat. Commun.">
        <title>Whole-genome sequencing of Oryza brachyantha reveals mechanisms underlying Oryza genome evolution.</title>
        <authorList>
            <person name="Chen J."/>
            <person name="Huang Q."/>
            <person name="Gao D."/>
            <person name="Wang J."/>
            <person name="Lang Y."/>
            <person name="Liu T."/>
            <person name="Li B."/>
            <person name="Bai Z."/>
            <person name="Luis Goicoechea J."/>
            <person name="Liang C."/>
            <person name="Chen C."/>
            <person name="Zhang W."/>
            <person name="Sun S."/>
            <person name="Liao Y."/>
            <person name="Zhang X."/>
            <person name="Yang L."/>
            <person name="Song C."/>
            <person name="Wang M."/>
            <person name="Shi J."/>
            <person name="Liu G."/>
            <person name="Liu J."/>
            <person name="Zhou H."/>
            <person name="Zhou W."/>
            <person name="Yu Q."/>
            <person name="An N."/>
            <person name="Chen Y."/>
            <person name="Cai Q."/>
            <person name="Wang B."/>
            <person name="Liu B."/>
            <person name="Min J."/>
            <person name="Huang Y."/>
            <person name="Wu H."/>
            <person name="Li Z."/>
            <person name="Zhang Y."/>
            <person name="Yin Y."/>
            <person name="Song W."/>
            <person name="Jiang J."/>
            <person name="Jackson S.A."/>
            <person name="Wing R.A."/>
            <person name="Wang J."/>
            <person name="Chen M."/>
        </authorList>
    </citation>
    <scope>NUCLEOTIDE SEQUENCE [LARGE SCALE GENOMIC DNA]</scope>
    <source>
        <strain evidence="1">cv. IRGC 101232</strain>
    </source>
</reference>
<keyword evidence="2" id="KW-1185">Reference proteome</keyword>
<protein>
    <submittedName>
        <fullName evidence="1">Uncharacterized protein</fullName>
    </submittedName>
</protein>
<organism evidence="1">
    <name type="scientific">Oryza brachyantha</name>
    <name type="common">malo sina</name>
    <dbReference type="NCBI Taxonomy" id="4533"/>
    <lineage>
        <taxon>Eukaryota</taxon>
        <taxon>Viridiplantae</taxon>
        <taxon>Streptophyta</taxon>
        <taxon>Embryophyta</taxon>
        <taxon>Tracheophyta</taxon>
        <taxon>Spermatophyta</taxon>
        <taxon>Magnoliopsida</taxon>
        <taxon>Liliopsida</taxon>
        <taxon>Poales</taxon>
        <taxon>Poaceae</taxon>
        <taxon>BOP clade</taxon>
        <taxon>Oryzoideae</taxon>
        <taxon>Oryzeae</taxon>
        <taxon>Oryzinae</taxon>
        <taxon>Oryza</taxon>
    </lineage>
</organism>
<evidence type="ECO:0000313" key="1">
    <source>
        <dbReference type="EnsemblPlants" id="OB11G17500.1"/>
    </source>
</evidence>
<sequence length="59" mass="6519">MPPPLLNFHSHWLLSCLGCPTPGRLVPHLRLKPLSFSYTTITGTCTSSSQAPRVPPRLH</sequence>
<proteinExistence type="predicted"/>
<name>J3N7G4_ORYBR</name>
<dbReference type="Proteomes" id="UP000006038">
    <property type="component" value="Chromosome 11"/>
</dbReference>